<name>A0A9W6Y1Y1_9STRA</name>
<dbReference type="InterPro" id="IPR024743">
    <property type="entry name" value="Dynein_HC_stalk"/>
</dbReference>
<organism evidence="3 4">
    <name type="scientific">Phytophthora fragariaefolia</name>
    <dbReference type="NCBI Taxonomy" id="1490495"/>
    <lineage>
        <taxon>Eukaryota</taxon>
        <taxon>Sar</taxon>
        <taxon>Stramenopiles</taxon>
        <taxon>Oomycota</taxon>
        <taxon>Peronosporomycetes</taxon>
        <taxon>Peronosporales</taxon>
        <taxon>Peronosporaceae</taxon>
        <taxon>Phytophthora</taxon>
    </lineage>
</organism>
<evidence type="ECO:0000256" key="1">
    <source>
        <dbReference type="SAM" id="MobiDB-lite"/>
    </source>
</evidence>
<dbReference type="GO" id="GO:0008569">
    <property type="term" value="F:minus-end-directed microtubule motor activity"/>
    <property type="evidence" value="ECO:0007669"/>
    <property type="project" value="TreeGrafter"/>
</dbReference>
<dbReference type="PANTHER" id="PTHR10676">
    <property type="entry name" value="DYNEIN HEAVY CHAIN FAMILY PROTEIN"/>
    <property type="match status" value="1"/>
</dbReference>
<evidence type="ECO:0000313" key="3">
    <source>
        <dbReference type="EMBL" id="GMF53157.1"/>
    </source>
</evidence>
<dbReference type="Gene3D" id="3.40.50.300">
    <property type="entry name" value="P-loop containing nucleotide triphosphate hydrolases"/>
    <property type="match status" value="1"/>
</dbReference>
<dbReference type="GO" id="GO:0060294">
    <property type="term" value="P:cilium movement involved in cell motility"/>
    <property type="evidence" value="ECO:0007669"/>
    <property type="project" value="TreeGrafter"/>
</dbReference>
<dbReference type="GO" id="GO:0051959">
    <property type="term" value="F:dynein light intermediate chain binding"/>
    <property type="evidence" value="ECO:0007669"/>
    <property type="project" value="InterPro"/>
</dbReference>
<dbReference type="Gene3D" id="1.20.920.20">
    <property type="match status" value="1"/>
</dbReference>
<dbReference type="GO" id="GO:0097729">
    <property type="term" value="C:9+2 motile cilium"/>
    <property type="evidence" value="ECO:0007669"/>
    <property type="project" value="TreeGrafter"/>
</dbReference>
<proteinExistence type="predicted"/>
<feature type="domain" description="Dynein heavy chain coiled coil stalk" evidence="2">
    <location>
        <begin position="672"/>
        <end position="967"/>
    </location>
</feature>
<comment type="caution">
    <text evidence="3">The sequence shown here is derived from an EMBL/GenBank/DDBJ whole genome shotgun (WGS) entry which is preliminary data.</text>
</comment>
<dbReference type="Pfam" id="PF12777">
    <property type="entry name" value="MT"/>
    <property type="match status" value="1"/>
</dbReference>
<dbReference type="EMBL" id="BSXT01003242">
    <property type="protein sequence ID" value="GMF53157.1"/>
    <property type="molecule type" value="Genomic_DNA"/>
</dbReference>
<protein>
    <submittedName>
        <fullName evidence="3">Unnamed protein product</fullName>
    </submittedName>
</protein>
<dbReference type="Proteomes" id="UP001165121">
    <property type="component" value="Unassembled WGS sequence"/>
</dbReference>
<dbReference type="OrthoDB" id="447173at2759"/>
<evidence type="ECO:0000313" key="4">
    <source>
        <dbReference type="Proteomes" id="UP001165121"/>
    </source>
</evidence>
<feature type="region of interest" description="Disordered" evidence="1">
    <location>
        <begin position="1080"/>
        <end position="1100"/>
    </location>
</feature>
<accession>A0A9W6Y1Y1</accession>
<evidence type="ECO:0000259" key="2">
    <source>
        <dbReference type="Pfam" id="PF12777"/>
    </source>
</evidence>
<sequence>MQTNGPCSAMIRQVIDGKGSFIKSTKEYVEFRDLAVWCSFSLSASGYPQVPSRLLRHFHMVSPYYCCYAVFIHIWHPFTLQILIPDQSDHVFAQVVPMFITSFRRRYEGPFGDMTSVVHRLVQFPVQMYKRARKLWRPSAVTPHLLFSIGSVLSVFISLMNVSLSRVPVDPISEFELLTMHFTLQLHRNRFVEQSNRDQLQSIAIRITKKLGFSSQNLAYLRTPAEYFFADCGDTEGITRVSARTLTTIFVAGEERFHWYHKATLKANMTPHETILCTPETLTGQDDHIARSIRGKRAPSVRHLLPAGTDGFDHEPSSTQETILRRSSLVMVALKTGLPDEKVTAAPSFCQLQNTLDIYSFLQSGVRHLLLTGSDTADRRSTTMVACGTLSFQFREVCTQLRLADFIEHVKSIVLEAGLRATQTVVYTEFEDLTADESALLMHLIRQDDIPPHMYSSADKVKLYAMDHKSKGLPNVPPPTRKSFLLDPSYKPENEKGTGHSAASSLAHLLTVFRENVRRSLYIVLSIGFVIKTFPRWQDVSAEAVCNSALHEWTMVNDIPKVSETRSTSPSDGAQRIVDAAICAQVRDIMIVAHHTAEKFVSDGIPCFGHHLPSQTLRGRRFGSVTTQLDDMLRVFKVLFTFQHTKLEHQVRDLSKALRFLAKRLSQANIRVAKEESSEALQNDAAQAVLDTTGQLAAQEAIEKEARRLFLLDEERCAKIQSEIELERASIQRELSKTLPDVQEATEALSQINKYHIVEMKSFTNPPQLVRLVMQAVCVLLDAPPTWSEALRILADIRFLDRLRNFNKDCIDPSLIDRVKFYVNHPDFSMENMRRASLASTTLCKWVLALVRYFEAMKRVAPTQKLLDETERSFRIIEERAQAEKKKLIDIEMHLAELRVLHAQNVQREAELQRTQETRLRWKSSVASFGRVIKQWYDITRKHLESFELRQMNLLGDCALVSTLVIFGAELFHEDREKMLAQCRAAIQSHFASPLNESYPMAAEITAMLRHWVLSGESIASQLRKTIVDMQDNEDDAFATSLFLMDQAQQVCFKIPFLIDPLDRGVSWIKEAYRSSSTASPFKGSVRNETSRPFGDNNAGHRARDEVGVTIVVDAGDPNLIRTIEACLAQTPPTMSCLRRKVHVPHFAVVDFTPTRRDLDSHFLAILYRGSRALDQRDLESLKSKLSVEKIKEEEIFKTFLAILCAASDETTKASSAGLSPTAASIFAAWISSGTGNQGFYDEVSMERISLQLNDFMSVRNSRKQLQQNIRDLNEKRRKGLAFARRARAFVMAENGISKMNVSLKLPLSQTIANIAKCFVQSLPTAAPTPDRGNMTNRTRIQQQETPAEAVCFNTCIQSATTLITTAYIYQRLASLPTALHRAYLLCLVLAIGDIDNEENQTFGMLNHRLTERVKERILRLCSEPSLDCHHFTQNSSKDKCDVLSQIAQEVVDVAVRVAILAVVSGACCGKPVGAGKRLDNELITPLSKIYEGFLYNSDTVTAHGVVDAFRHSLYNDMIENAYDWKTYLKSSVVRANLLTTGRTVQWPPWVKRNLRLLGQLQVHMCLFGCIPLEVIDGMIKEHLGEQEMLSLLGMLEGGRGFVRPSLDALAKSASFSTPLLILSDSSEFAVAGSSSVRHCARKHDIPAEAVAFMSVGHTDLTRGTGGIWSYREKPNANTTEGDPIARDTAAVTKLKEISMDPGWAIVEGAVGAPSLSITNAMRLQIVRFCDVKSTNHSFRLWLVEDLSNTSAQPAIQHRDLGVIPAQRLFFEPPQTLRQHYDAFLQAEKEQREVKKLKKKLENAQSNQEGQRRPPPLSRHASSILIALQRSYAEQQHIRAALWLFHSIFRLHAQDSRNIAKNDRTISAVPADMFLSYYEMDRTMRLIQLHLHQRVVATTVTNGTSALIQTSTPSATASAEAHGKTLTELASLIYIGRLWGDCRASQCRDLLTLCLHYDTLDLHSTEHDTQLVSQILQLRERLVATTMPPRKHLFENLELDLVPTSLQTQHRAYETSSILHSLTKIYGAAPSTLANKATDEREYVLSAVASLPCAQQQLEELTAVLPDKTSLSSSIRQLRRQKRESMIIGWGRNNTRSAVEVFLNYKSIRQPPKHQGRVSTLRRQQYLQTQLQQQPTAHLIHVELPAMESYLTFIWTSVETLLSLRADSVEMLNPDTIEAIQALARGDIPLLWRGETTKSECDEGYATPTQLRPWLCWLQQAVNFCHAHQRSVLALAPVRIDSIWLPALQRPKG</sequence>
<dbReference type="GO" id="GO:0045505">
    <property type="term" value="F:dynein intermediate chain binding"/>
    <property type="evidence" value="ECO:0007669"/>
    <property type="project" value="InterPro"/>
</dbReference>
<dbReference type="InterPro" id="IPR027417">
    <property type="entry name" value="P-loop_NTPase"/>
</dbReference>
<reference evidence="3" key="1">
    <citation type="submission" date="2023-04" db="EMBL/GenBank/DDBJ databases">
        <title>Phytophthora fragariaefolia NBRC 109709.</title>
        <authorList>
            <person name="Ichikawa N."/>
            <person name="Sato H."/>
            <person name="Tonouchi N."/>
        </authorList>
    </citation>
    <scope>NUCLEOTIDE SEQUENCE</scope>
    <source>
        <strain evidence="3">NBRC 109709</strain>
    </source>
</reference>
<keyword evidence="4" id="KW-1185">Reference proteome</keyword>
<gene>
    <name evidence="3" type="ORF">Pfra01_002190300</name>
</gene>
<dbReference type="InterPro" id="IPR026983">
    <property type="entry name" value="DHC"/>
</dbReference>
<feature type="region of interest" description="Disordered" evidence="1">
    <location>
        <begin position="1796"/>
        <end position="1818"/>
    </location>
</feature>
<dbReference type="GO" id="GO:0030286">
    <property type="term" value="C:dynein complex"/>
    <property type="evidence" value="ECO:0007669"/>
    <property type="project" value="InterPro"/>
</dbReference>